<dbReference type="Pfam" id="PF05193">
    <property type="entry name" value="Peptidase_M16_C"/>
    <property type="match status" value="1"/>
</dbReference>
<name>A0A6P8HJV6_ACTTE</name>
<dbReference type="GO" id="GO:0006627">
    <property type="term" value="P:protein processing involved in protein targeting to mitochondrion"/>
    <property type="evidence" value="ECO:0007669"/>
    <property type="project" value="TreeGrafter"/>
</dbReference>
<protein>
    <recommendedName>
        <fullName evidence="4">Mitochondrial-processing peptidase subunit alpha</fullName>
    </recommendedName>
    <alternativeName>
        <fullName evidence="7">Alpha-MPP</fullName>
    </alternativeName>
    <alternativeName>
        <fullName evidence="8">Inactive zinc metalloprotease alpha</fullName>
    </alternativeName>
</protein>
<comment type="similarity">
    <text evidence="3 9">Belongs to the peptidase M16 family.</text>
</comment>
<evidence type="ECO:0000256" key="3">
    <source>
        <dbReference type="ARBA" id="ARBA00007261"/>
    </source>
</evidence>
<evidence type="ECO:0000256" key="2">
    <source>
        <dbReference type="ARBA" id="ARBA00004305"/>
    </source>
</evidence>
<dbReference type="InterPro" id="IPR050361">
    <property type="entry name" value="MPP/UQCRC_Complex"/>
</dbReference>
<dbReference type="InterPro" id="IPR011765">
    <property type="entry name" value="Pept_M16_N"/>
</dbReference>
<dbReference type="FunCoup" id="A0A6P8HJV6">
    <property type="interactions" value="2097"/>
</dbReference>
<evidence type="ECO:0000256" key="8">
    <source>
        <dbReference type="ARBA" id="ARBA00032315"/>
    </source>
</evidence>
<dbReference type="PROSITE" id="PS00143">
    <property type="entry name" value="INSULINASE"/>
    <property type="match status" value="1"/>
</dbReference>
<evidence type="ECO:0000256" key="5">
    <source>
        <dbReference type="ARBA" id="ARBA00022946"/>
    </source>
</evidence>
<dbReference type="GO" id="GO:0004222">
    <property type="term" value="F:metalloendopeptidase activity"/>
    <property type="evidence" value="ECO:0007669"/>
    <property type="project" value="InterPro"/>
</dbReference>
<dbReference type="OrthoDB" id="277191at2759"/>
<dbReference type="InParanoid" id="A0A6P8HJV6"/>
<dbReference type="PANTHER" id="PTHR11851">
    <property type="entry name" value="METALLOPROTEASE"/>
    <property type="match status" value="1"/>
</dbReference>
<dbReference type="SUPFAM" id="SSF63411">
    <property type="entry name" value="LuxS/MPP-like metallohydrolase"/>
    <property type="match status" value="2"/>
</dbReference>
<dbReference type="GO" id="GO:0005759">
    <property type="term" value="C:mitochondrial matrix"/>
    <property type="evidence" value="ECO:0007669"/>
    <property type="project" value="UniProtKB-SubCell"/>
</dbReference>
<organism evidence="12 13">
    <name type="scientific">Actinia tenebrosa</name>
    <name type="common">Australian red waratah sea anemone</name>
    <dbReference type="NCBI Taxonomy" id="6105"/>
    <lineage>
        <taxon>Eukaryota</taxon>
        <taxon>Metazoa</taxon>
        <taxon>Cnidaria</taxon>
        <taxon>Anthozoa</taxon>
        <taxon>Hexacorallia</taxon>
        <taxon>Actiniaria</taxon>
        <taxon>Actiniidae</taxon>
        <taxon>Actinia</taxon>
    </lineage>
</organism>
<dbReference type="Gene3D" id="3.30.830.10">
    <property type="entry name" value="Metalloenzyme, LuxS/M16 peptidase-like"/>
    <property type="match status" value="2"/>
</dbReference>
<feature type="domain" description="Peptidase M16 N-terminal" evidence="10">
    <location>
        <begin position="78"/>
        <end position="227"/>
    </location>
</feature>
<dbReference type="InterPro" id="IPR001431">
    <property type="entry name" value="Pept_M16_Zn_BS"/>
</dbReference>
<evidence type="ECO:0000256" key="4">
    <source>
        <dbReference type="ARBA" id="ARBA00016741"/>
    </source>
</evidence>
<gene>
    <name evidence="13" type="primary">LOC116292891</name>
</gene>
<dbReference type="PANTHER" id="PTHR11851:SF49">
    <property type="entry name" value="MITOCHONDRIAL-PROCESSING PEPTIDASE SUBUNIT ALPHA"/>
    <property type="match status" value="1"/>
</dbReference>
<dbReference type="InterPro" id="IPR011249">
    <property type="entry name" value="Metalloenz_LuxS/M16"/>
</dbReference>
<feature type="domain" description="Peptidase M16 C-terminal" evidence="11">
    <location>
        <begin position="233"/>
        <end position="436"/>
    </location>
</feature>
<dbReference type="FunFam" id="3.30.830.10:FF:000014">
    <property type="entry name" value="Mitochondrial-processing peptidase alpha subunit, mitochondrial"/>
    <property type="match status" value="1"/>
</dbReference>
<dbReference type="GeneID" id="116292891"/>
<evidence type="ECO:0000259" key="11">
    <source>
        <dbReference type="Pfam" id="PF05193"/>
    </source>
</evidence>
<keyword evidence="6" id="KW-0496">Mitochondrion</keyword>
<dbReference type="RefSeq" id="XP_031556101.1">
    <property type="nucleotide sequence ID" value="XM_031700241.1"/>
</dbReference>
<keyword evidence="5" id="KW-0809">Transit peptide</keyword>
<dbReference type="Pfam" id="PF00675">
    <property type="entry name" value="Peptidase_M16"/>
    <property type="match status" value="1"/>
</dbReference>
<evidence type="ECO:0000256" key="7">
    <source>
        <dbReference type="ARBA" id="ARBA00030006"/>
    </source>
</evidence>
<sequence>MSYLYRKIASNPLCSVSRVLRGYPIVFVPSRLCANSNVPPLDQPIVKLPPPPPGVVEHVKWTRDHHETQVTTLENGIRVASEESFGQFSTVGVVIDAGSRYEVDCPAGITHVLEKLAFQSTARFPNQDDILQILEPVGGMADCTSFRDAIVYGTSTFTSGVPMAMEVLSEGILYPNISEQEVEEQKMTVQFELENLEFKLDPEPLLTDMIHAAAYRDNTLGLPKLCPPDSLGKINVKEIIQFLQRYYLPSRMVVTGVNVDHEQLIDLTRQYFVNKKPTWMADEDVVIKPPDKSIAQYTGGIIKEHLNEPRINPGPSPLPELAHISIGLESCPYVDEDFFAFTVLNTLMGGGGSFSAGGPGKGMYSRLYLNVLNRYHWIYSATAFHHSYADSGMFCIHASTHPSRVHDLAQVIIREYFSLASGLISESEVARAKKQLQSMLMMNLESRIIVFEDIGRQVLGLGERRTAKDLYDCIEAVTIDDIKRVSSRMLSTNPSVAAFGNLSMLPKFESFQQAFANKGVFPGKSLFFNFRRV</sequence>
<evidence type="ECO:0000259" key="10">
    <source>
        <dbReference type="Pfam" id="PF00675"/>
    </source>
</evidence>
<keyword evidence="12" id="KW-1185">Reference proteome</keyword>
<dbReference type="AlphaFoldDB" id="A0A6P8HJV6"/>
<evidence type="ECO:0000256" key="6">
    <source>
        <dbReference type="ARBA" id="ARBA00023128"/>
    </source>
</evidence>
<evidence type="ECO:0000256" key="9">
    <source>
        <dbReference type="RuleBase" id="RU004447"/>
    </source>
</evidence>
<dbReference type="InterPro" id="IPR007863">
    <property type="entry name" value="Peptidase_M16_C"/>
</dbReference>
<comment type="subcellular location">
    <subcellularLocation>
        <location evidence="2">Mitochondrion matrix</location>
    </subcellularLocation>
</comment>
<reference evidence="13" key="1">
    <citation type="submission" date="2025-08" db="UniProtKB">
        <authorList>
            <consortium name="RefSeq"/>
        </authorList>
    </citation>
    <scope>IDENTIFICATION</scope>
    <source>
        <tissue evidence="13">Tentacle</tissue>
    </source>
</reference>
<dbReference type="GO" id="GO:0046872">
    <property type="term" value="F:metal ion binding"/>
    <property type="evidence" value="ECO:0007669"/>
    <property type="project" value="InterPro"/>
</dbReference>
<accession>A0A6P8HJV6</accession>
<evidence type="ECO:0000256" key="1">
    <source>
        <dbReference type="ARBA" id="ARBA00002123"/>
    </source>
</evidence>
<dbReference type="KEGG" id="aten:116292891"/>
<comment type="function">
    <text evidence="1">Substrate recognition and binding subunit of the essential mitochondrial processing protease (MPP), which cleaves the mitochondrial sequence off newly imported precursors proteins.</text>
</comment>
<dbReference type="Proteomes" id="UP000515163">
    <property type="component" value="Unplaced"/>
</dbReference>
<proteinExistence type="inferred from homology"/>
<evidence type="ECO:0000313" key="12">
    <source>
        <dbReference type="Proteomes" id="UP000515163"/>
    </source>
</evidence>
<evidence type="ECO:0000313" key="13">
    <source>
        <dbReference type="RefSeq" id="XP_031556101.1"/>
    </source>
</evidence>